<organism evidence="2 3">
    <name type="scientific">Racocetra fulgida</name>
    <dbReference type="NCBI Taxonomy" id="60492"/>
    <lineage>
        <taxon>Eukaryota</taxon>
        <taxon>Fungi</taxon>
        <taxon>Fungi incertae sedis</taxon>
        <taxon>Mucoromycota</taxon>
        <taxon>Glomeromycotina</taxon>
        <taxon>Glomeromycetes</taxon>
        <taxon>Diversisporales</taxon>
        <taxon>Gigasporaceae</taxon>
        <taxon>Racocetra</taxon>
    </lineage>
</organism>
<gene>
    <name evidence="2" type="ORF">RFULGI_LOCUS16168</name>
</gene>
<dbReference type="AlphaFoldDB" id="A0A9N9P237"/>
<comment type="caution">
    <text evidence="2">The sequence shown here is derived from an EMBL/GenBank/DDBJ whole genome shotgun (WGS) entry which is preliminary data.</text>
</comment>
<feature type="region of interest" description="Disordered" evidence="1">
    <location>
        <begin position="1"/>
        <end position="42"/>
    </location>
</feature>
<reference evidence="2" key="1">
    <citation type="submission" date="2021-06" db="EMBL/GenBank/DDBJ databases">
        <authorList>
            <person name="Kallberg Y."/>
            <person name="Tangrot J."/>
            <person name="Rosling A."/>
        </authorList>
    </citation>
    <scope>NUCLEOTIDE SEQUENCE</scope>
    <source>
        <strain evidence="2">IN212</strain>
    </source>
</reference>
<protein>
    <submittedName>
        <fullName evidence="2">338_t:CDS:1</fullName>
    </submittedName>
</protein>
<accession>A0A9N9P237</accession>
<evidence type="ECO:0000256" key="1">
    <source>
        <dbReference type="SAM" id="MobiDB-lite"/>
    </source>
</evidence>
<name>A0A9N9P237_9GLOM</name>
<dbReference type="EMBL" id="CAJVPZ010055888">
    <property type="protein sequence ID" value="CAG8785060.1"/>
    <property type="molecule type" value="Genomic_DNA"/>
</dbReference>
<evidence type="ECO:0000313" key="3">
    <source>
        <dbReference type="Proteomes" id="UP000789396"/>
    </source>
</evidence>
<evidence type="ECO:0000313" key="2">
    <source>
        <dbReference type="EMBL" id="CAG8785060.1"/>
    </source>
</evidence>
<feature type="compositionally biased region" description="Basic and acidic residues" evidence="1">
    <location>
        <begin position="10"/>
        <end position="24"/>
    </location>
</feature>
<proteinExistence type="predicted"/>
<sequence length="42" mass="4892">KSDTSTAYKDIQETQKKGQSDHKNKAVINLDEEDRQSKRRKS</sequence>
<dbReference type="Proteomes" id="UP000789396">
    <property type="component" value="Unassembled WGS sequence"/>
</dbReference>
<feature type="non-terminal residue" evidence="2">
    <location>
        <position position="1"/>
    </location>
</feature>
<keyword evidence="3" id="KW-1185">Reference proteome</keyword>